<gene>
    <name evidence="2" type="ORF">OGZ51_11490</name>
</gene>
<keyword evidence="1" id="KW-1133">Transmembrane helix</keyword>
<organism evidence="2 3">
    <name type="scientific">Lactococcus lactis</name>
    <dbReference type="NCBI Taxonomy" id="1358"/>
    <lineage>
        <taxon>Bacteria</taxon>
        <taxon>Bacillati</taxon>
        <taxon>Bacillota</taxon>
        <taxon>Bacilli</taxon>
        <taxon>Lactobacillales</taxon>
        <taxon>Streptococcaceae</taxon>
        <taxon>Lactococcus</taxon>
    </lineage>
</organism>
<keyword evidence="1" id="KW-0812">Transmembrane</keyword>
<protein>
    <submittedName>
        <fullName evidence="2">Uncharacterized protein</fullName>
    </submittedName>
</protein>
<keyword evidence="1" id="KW-0472">Membrane</keyword>
<dbReference type="Proteomes" id="UP001152614">
    <property type="component" value="Unassembled WGS sequence"/>
</dbReference>
<dbReference type="RefSeq" id="WP_201179637.1">
    <property type="nucleotide sequence ID" value="NZ_CP117409.1"/>
</dbReference>
<dbReference type="EMBL" id="JAOWLY010000013">
    <property type="protein sequence ID" value="MDG4984768.1"/>
    <property type="molecule type" value="Genomic_DNA"/>
</dbReference>
<dbReference type="AlphaFoldDB" id="A0A9X4NLM2"/>
<evidence type="ECO:0000256" key="1">
    <source>
        <dbReference type="SAM" id="Phobius"/>
    </source>
</evidence>
<evidence type="ECO:0000313" key="3">
    <source>
        <dbReference type="Proteomes" id="UP001152614"/>
    </source>
</evidence>
<sequence>MPDFLQEPKKYKVKNGTENDIWDETQLPALMLGAVFAMFTSLFVVPIDLVRYAWVAFFVGLTFTLTMRSLSNKNMRNWQVIYAYLFSQKGRYDLTKNTKIEE</sequence>
<feature type="transmembrane region" description="Helical" evidence="1">
    <location>
        <begin position="52"/>
        <end position="70"/>
    </location>
</feature>
<name>A0A9X4NLM2_9LACT</name>
<accession>A0A9X4NLM2</accession>
<reference evidence="2" key="2">
    <citation type="journal article" date="2023" name="Food Microbiol.">
        <title>Evaluation of the fermentation potential of lactic acid bacteria isolated from herbs, fruits and vegetables as starter cultures in nut-based milk alternatives.</title>
        <authorList>
            <person name="Huang W."/>
            <person name="Dong A."/>
            <person name="Pham H.T."/>
            <person name="Zhou C."/>
            <person name="Huo Z."/>
            <person name="Watjen A.P."/>
            <person name="Prakash S."/>
            <person name="Bang-Berthelsen C.H."/>
            <person name="Turner M.S."/>
        </authorList>
    </citation>
    <scope>NUCLEOTIDE SEQUENCE</scope>
    <source>
        <strain evidence="2">3</strain>
    </source>
</reference>
<reference evidence="2" key="1">
    <citation type="submission" date="2022-10" db="EMBL/GenBank/DDBJ databases">
        <authorList>
            <person name="Turner M.S."/>
            <person name="Huang W."/>
        </authorList>
    </citation>
    <scope>NUCLEOTIDE SEQUENCE</scope>
    <source>
        <strain evidence="2">3</strain>
    </source>
</reference>
<comment type="caution">
    <text evidence="2">The sequence shown here is derived from an EMBL/GenBank/DDBJ whole genome shotgun (WGS) entry which is preliminary data.</text>
</comment>
<evidence type="ECO:0000313" key="2">
    <source>
        <dbReference type="EMBL" id="MDG4984768.1"/>
    </source>
</evidence>
<feature type="transmembrane region" description="Helical" evidence="1">
    <location>
        <begin position="27"/>
        <end position="46"/>
    </location>
</feature>
<proteinExistence type="predicted"/>